<dbReference type="InterPro" id="IPR017871">
    <property type="entry name" value="ABC_transporter-like_CS"/>
</dbReference>
<evidence type="ECO:0000313" key="6">
    <source>
        <dbReference type="EMBL" id="HHP68461.1"/>
    </source>
</evidence>
<keyword evidence="2" id="KW-0813">Transport</keyword>
<dbReference type="SUPFAM" id="SSF52540">
    <property type="entry name" value="P-loop containing nucleoside triphosphate hydrolases"/>
    <property type="match status" value="1"/>
</dbReference>
<dbReference type="InterPro" id="IPR050153">
    <property type="entry name" value="Metal_Ion_Import_ABC"/>
</dbReference>
<dbReference type="AlphaFoldDB" id="A0A7J3Y0U3"/>
<dbReference type="SMART" id="SM00382">
    <property type="entry name" value="AAA"/>
    <property type="match status" value="1"/>
</dbReference>
<dbReference type="InterPro" id="IPR003593">
    <property type="entry name" value="AAA+_ATPase"/>
</dbReference>
<feature type="domain" description="ABC transporter" evidence="5">
    <location>
        <begin position="24"/>
        <end position="259"/>
    </location>
</feature>
<comment type="caution">
    <text evidence="6">The sequence shown here is derived from an EMBL/GenBank/DDBJ whole genome shotgun (WGS) entry which is preliminary data.</text>
</comment>
<dbReference type="PROSITE" id="PS00211">
    <property type="entry name" value="ABC_TRANSPORTER_1"/>
    <property type="match status" value="1"/>
</dbReference>
<reference evidence="6" key="1">
    <citation type="journal article" date="2020" name="mSystems">
        <title>Genome- and Community-Level Interaction Insights into Carbon Utilization and Element Cycling Functions of Hydrothermarchaeota in Hydrothermal Sediment.</title>
        <authorList>
            <person name="Zhou Z."/>
            <person name="Liu Y."/>
            <person name="Xu W."/>
            <person name="Pan J."/>
            <person name="Luo Z.H."/>
            <person name="Li M."/>
        </authorList>
    </citation>
    <scope>NUCLEOTIDE SEQUENCE [LARGE SCALE GENOMIC DNA]</scope>
    <source>
        <strain evidence="6">SpSt-110</strain>
    </source>
</reference>
<dbReference type="Pfam" id="PF00005">
    <property type="entry name" value="ABC_tran"/>
    <property type="match status" value="1"/>
</dbReference>
<evidence type="ECO:0000259" key="5">
    <source>
        <dbReference type="PROSITE" id="PS50893"/>
    </source>
</evidence>
<dbReference type="PANTHER" id="PTHR42734:SF5">
    <property type="entry name" value="IRON TRANSPORT SYSTEM ATP-BINDING PROTEIN HI_0361-RELATED"/>
    <property type="match status" value="1"/>
</dbReference>
<comment type="similarity">
    <text evidence="1">Belongs to the ABC transporter superfamily.</text>
</comment>
<proteinExistence type="inferred from homology"/>
<evidence type="ECO:0000256" key="4">
    <source>
        <dbReference type="ARBA" id="ARBA00022840"/>
    </source>
</evidence>
<keyword evidence="4 6" id="KW-0067">ATP-binding</keyword>
<organism evidence="6">
    <name type="scientific">Thermogladius calderae</name>
    <dbReference type="NCBI Taxonomy" id="1200300"/>
    <lineage>
        <taxon>Archaea</taxon>
        <taxon>Thermoproteota</taxon>
        <taxon>Thermoprotei</taxon>
        <taxon>Desulfurococcales</taxon>
        <taxon>Desulfurococcaceae</taxon>
        <taxon>Thermogladius</taxon>
    </lineage>
</organism>
<dbReference type="InterPro" id="IPR003439">
    <property type="entry name" value="ABC_transporter-like_ATP-bd"/>
</dbReference>
<gene>
    <name evidence="6" type="ORF">ENM60_06765</name>
</gene>
<dbReference type="PANTHER" id="PTHR42734">
    <property type="entry name" value="METAL TRANSPORT SYSTEM ATP-BINDING PROTEIN TM_0124-RELATED"/>
    <property type="match status" value="1"/>
</dbReference>
<dbReference type="EMBL" id="DRYK01000089">
    <property type="protein sequence ID" value="HHP68461.1"/>
    <property type="molecule type" value="Genomic_DNA"/>
</dbReference>
<protein>
    <submittedName>
        <fullName evidence="6">Metal ABC transporter ATP-binding protein</fullName>
    </submittedName>
</protein>
<keyword evidence="3" id="KW-0547">Nucleotide-binding</keyword>
<dbReference type="PROSITE" id="PS50893">
    <property type="entry name" value="ABC_TRANSPORTER_2"/>
    <property type="match status" value="1"/>
</dbReference>
<evidence type="ECO:0000256" key="3">
    <source>
        <dbReference type="ARBA" id="ARBA00022741"/>
    </source>
</evidence>
<evidence type="ECO:0000256" key="1">
    <source>
        <dbReference type="ARBA" id="ARBA00005417"/>
    </source>
</evidence>
<dbReference type="InterPro" id="IPR027417">
    <property type="entry name" value="P-loop_NTPase"/>
</dbReference>
<evidence type="ECO:0000256" key="2">
    <source>
        <dbReference type="ARBA" id="ARBA00022448"/>
    </source>
</evidence>
<accession>A0A7J3Y0U3</accession>
<dbReference type="GO" id="GO:0016887">
    <property type="term" value="F:ATP hydrolysis activity"/>
    <property type="evidence" value="ECO:0007669"/>
    <property type="project" value="InterPro"/>
</dbReference>
<sequence length="273" mass="30935">MHNPQHRFKNLVHNKETTGEGLEIDLLDLRVKRDSTLVFEGLNLEFKGPALIQVIGPNGAGKTTLFLTMLGLIKPVKGRVIYDGVDVTGRPEMLRGKVGYMPQVFDIDLNTPFTVWELVDCCFRMHKPWPRLLVRDYAAVSEALAKVGLSRDVWHKRISDLSGGERQRVFLARALVFDPEVLVLDEPLANIDPNGRAVMAEIIGGLSRDKLVIVSSHDPGIMLKWTTRILILNKNSYAYGKPEEVLTPEVLSKFYGFGWEVVEKRVQIYDFHR</sequence>
<dbReference type="GO" id="GO:0005524">
    <property type="term" value="F:ATP binding"/>
    <property type="evidence" value="ECO:0007669"/>
    <property type="project" value="UniProtKB-KW"/>
</dbReference>
<dbReference type="Gene3D" id="3.40.50.300">
    <property type="entry name" value="P-loop containing nucleotide triphosphate hydrolases"/>
    <property type="match status" value="1"/>
</dbReference>
<name>A0A7J3Y0U3_9CREN</name>